<dbReference type="PANTHER" id="PTHR37829">
    <property type="entry name" value="PHAGE-LIKE ELEMENT PBSX PROTEIN XKDT"/>
    <property type="match status" value="1"/>
</dbReference>
<dbReference type="Pfam" id="PF26079">
    <property type="entry name" value="Baseplate_J_C"/>
    <property type="match status" value="1"/>
</dbReference>
<name>A0A3S0HH84_9BACI</name>
<dbReference type="InterPro" id="IPR058530">
    <property type="entry name" value="Baseplate_J-like_C"/>
</dbReference>
<evidence type="ECO:0000259" key="3">
    <source>
        <dbReference type="Pfam" id="PF26079"/>
    </source>
</evidence>
<evidence type="ECO:0000259" key="2">
    <source>
        <dbReference type="Pfam" id="PF26078"/>
    </source>
</evidence>
<accession>A0A3S0HH84</accession>
<dbReference type="PANTHER" id="PTHR37829:SF3">
    <property type="entry name" value="PROTEIN JAYE-RELATED"/>
    <property type="match status" value="1"/>
</dbReference>
<organism evidence="4 5">
    <name type="scientific">Lysinibacillus telephonicus</name>
    <dbReference type="NCBI Taxonomy" id="1714840"/>
    <lineage>
        <taxon>Bacteria</taxon>
        <taxon>Bacillati</taxon>
        <taxon>Bacillota</taxon>
        <taxon>Bacilli</taxon>
        <taxon>Bacillales</taxon>
        <taxon>Bacillaceae</taxon>
        <taxon>Lysinibacillus</taxon>
    </lineage>
</organism>
<dbReference type="RefSeq" id="WP_126294995.1">
    <property type="nucleotide sequence ID" value="NZ_CP155468.1"/>
</dbReference>
<dbReference type="InterPro" id="IPR052399">
    <property type="entry name" value="Phage_Baseplate_Assmbl_Protein"/>
</dbReference>
<dbReference type="AlphaFoldDB" id="A0A3S0HH84"/>
<dbReference type="EMBL" id="RXNR01000039">
    <property type="protein sequence ID" value="RTQ91613.1"/>
    <property type="molecule type" value="Genomic_DNA"/>
</dbReference>
<comment type="similarity">
    <text evidence="1">Belongs to the Mu gp47/PBSX XkdT family.</text>
</comment>
<dbReference type="Proteomes" id="UP000276349">
    <property type="component" value="Unassembled WGS sequence"/>
</dbReference>
<feature type="domain" description="Baseplate J-like central" evidence="2">
    <location>
        <begin position="180"/>
        <end position="260"/>
    </location>
</feature>
<evidence type="ECO:0000256" key="1">
    <source>
        <dbReference type="ARBA" id="ARBA00038087"/>
    </source>
</evidence>
<keyword evidence="5" id="KW-1185">Reference proteome</keyword>
<dbReference type="InterPro" id="IPR058531">
    <property type="entry name" value="Baseplate_J_M"/>
</dbReference>
<evidence type="ECO:0000313" key="5">
    <source>
        <dbReference type="Proteomes" id="UP000276349"/>
    </source>
</evidence>
<dbReference type="Pfam" id="PF26078">
    <property type="entry name" value="Baseplate_J_M"/>
    <property type="match status" value="1"/>
</dbReference>
<comment type="caution">
    <text evidence="4">The sequence shown here is derived from an EMBL/GenBank/DDBJ whole genome shotgun (WGS) entry which is preliminary data.</text>
</comment>
<dbReference type="OrthoDB" id="2554267at2"/>
<proteinExistence type="inferred from homology"/>
<gene>
    <name evidence="4" type="ORF">EKG35_13320</name>
</gene>
<feature type="domain" description="Baseplate J-like C-terminal" evidence="3">
    <location>
        <begin position="266"/>
        <end position="360"/>
    </location>
</feature>
<reference evidence="4 5" key="1">
    <citation type="submission" date="2018-12" db="EMBL/GenBank/DDBJ databases">
        <authorList>
            <person name="Yu L."/>
        </authorList>
    </citation>
    <scope>NUCLEOTIDE SEQUENCE [LARGE SCALE GENOMIC DNA]</scope>
    <source>
        <strain evidence="4 5">S5H2222</strain>
    </source>
</reference>
<protein>
    <submittedName>
        <fullName evidence="4">Baseplate J/gp47 family protein</fullName>
    </submittedName>
</protein>
<evidence type="ECO:0000313" key="4">
    <source>
        <dbReference type="EMBL" id="RTQ91613.1"/>
    </source>
</evidence>
<sequence length="362" mass="39640">MAEPINLETTYEDLMAQKLAKINDSLDKREGSLIYTATAANSAEIAQMLVTIKNNNDMVFADTAPREYLIRRLAERGLTVDEATKAKLKGTFNIDIPIGSRFSLDQLNYKAIERISFGEYVLECETAGNVGNLYLGSLIPIEYIDGLERAELTEVLIPGEDEESTESIRTKYFNSFESVAFGGNRADYKSKVGSLNGVGGVRVYRAKYGAGTVGLTIINSQFKKPSQTLIDSIQEAVDPIGVQGEGVGIAPIDHIATVSAVNETTVDISLNITYQSGWTWVDIQENVLQVIDDYFNDLAKEWAKAQTYEEDHQGVVVRISQIETRLLGVNGVLDIANTQLNGGTSNIELDKEAIPIRGVVIG</sequence>